<proteinExistence type="predicted"/>
<dbReference type="AlphaFoldDB" id="A0A1F8A9Y4"/>
<comment type="caution">
    <text evidence="7">The sequence shown here is derived from an EMBL/GenBank/DDBJ whole genome shotgun (WGS) entry which is preliminary data.</text>
</comment>
<keyword evidence="4" id="KW-0539">Nucleus</keyword>
<dbReference type="CDD" id="cd20393">
    <property type="entry name" value="Tudor_SGF29_rpt1"/>
    <property type="match status" value="1"/>
</dbReference>
<evidence type="ECO:0000256" key="5">
    <source>
        <dbReference type="SAM" id="MobiDB-lite"/>
    </source>
</evidence>
<organism evidence="7 8">
    <name type="scientific">Aspergillus bombycis</name>
    <dbReference type="NCBI Taxonomy" id="109264"/>
    <lineage>
        <taxon>Eukaryota</taxon>
        <taxon>Fungi</taxon>
        <taxon>Dikarya</taxon>
        <taxon>Ascomycota</taxon>
        <taxon>Pezizomycotina</taxon>
        <taxon>Eurotiomycetes</taxon>
        <taxon>Eurotiomycetidae</taxon>
        <taxon>Eurotiales</taxon>
        <taxon>Aspergillaceae</taxon>
        <taxon>Aspergillus</taxon>
    </lineage>
</organism>
<protein>
    <submittedName>
        <fullName evidence="7">SAGA complex component (Sgf29)</fullName>
    </submittedName>
</protein>
<evidence type="ECO:0000256" key="3">
    <source>
        <dbReference type="ARBA" id="ARBA00023163"/>
    </source>
</evidence>
<accession>A0A1F8A9Y4</accession>
<dbReference type="OrthoDB" id="10265994at2759"/>
<feature type="region of interest" description="Disordered" evidence="5">
    <location>
        <begin position="97"/>
        <end position="148"/>
    </location>
</feature>
<keyword evidence="8" id="KW-1185">Reference proteome</keyword>
<feature type="region of interest" description="Disordered" evidence="5">
    <location>
        <begin position="245"/>
        <end position="322"/>
    </location>
</feature>
<keyword evidence="3" id="KW-0804">Transcription</keyword>
<keyword evidence="2" id="KW-0805">Transcription regulation</keyword>
<evidence type="ECO:0000256" key="1">
    <source>
        <dbReference type="ARBA" id="ARBA00004123"/>
    </source>
</evidence>
<dbReference type="InterPro" id="IPR047288">
    <property type="entry name" value="Tudor_SGF29_rpt1"/>
</dbReference>
<dbReference type="STRING" id="109264.A0A1F8A9Y4"/>
<dbReference type="PROSITE" id="PS51518">
    <property type="entry name" value="SGF29_C"/>
    <property type="match status" value="1"/>
</dbReference>
<dbReference type="InterPro" id="IPR037802">
    <property type="entry name" value="SGF29"/>
</dbReference>
<dbReference type="CDD" id="cd20394">
    <property type="entry name" value="Tudor_SGF29_rpt2"/>
    <property type="match status" value="1"/>
</dbReference>
<feature type="compositionally biased region" description="Low complexity" evidence="5">
    <location>
        <begin position="50"/>
        <end position="59"/>
    </location>
</feature>
<dbReference type="GO" id="GO:0000124">
    <property type="term" value="C:SAGA complex"/>
    <property type="evidence" value="ECO:0007669"/>
    <property type="project" value="InterPro"/>
</dbReference>
<dbReference type="PANTHER" id="PTHR21539:SF0">
    <property type="entry name" value="SAGA-ASSOCIATED FACTOR 29"/>
    <property type="match status" value="1"/>
</dbReference>
<feature type="region of interest" description="Disordered" evidence="5">
    <location>
        <begin position="1"/>
        <end position="77"/>
    </location>
</feature>
<evidence type="ECO:0000259" key="6">
    <source>
        <dbReference type="PROSITE" id="PS51518"/>
    </source>
</evidence>
<dbReference type="InterPro" id="IPR047287">
    <property type="entry name" value="Tudor_SGF29_rpt2"/>
</dbReference>
<feature type="compositionally biased region" description="Basic and acidic residues" evidence="5">
    <location>
        <begin position="296"/>
        <end position="310"/>
    </location>
</feature>
<evidence type="ECO:0000313" key="8">
    <source>
        <dbReference type="Proteomes" id="UP000179179"/>
    </source>
</evidence>
<dbReference type="RefSeq" id="XP_022392224.1">
    <property type="nucleotide sequence ID" value="XM_022529552.1"/>
</dbReference>
<feature type="domain" description="SGF29 C-terminal" evidence="6">
    <location>
        <begin position="322"/>
        <end position="456"/>
    </location>
</feature>
<dbReference type="FunFam" id="2.30.30.140:FF:000055">
    <property type="entry name" value="SAGA complex component"/>
    <property type="match status" value="1"/>
</dbReference>
<dbReference type="Proteomes" id="UP000179179">
    <property type="component" value="Unassembled WGS sequence"/>
</dbReference>
<name>A0A1F8A9Y4_9EURO</name>
<comment type="subcellular location">
    <subcellularLocation>
        <location evidence="1">Nucleus</location>
    </subcellularLocation>
</comment>
<feature type="compositionally biased region" description="Polar residues" evidence="5">
    <location>
        <begin position="99"/>
        <end position="109"/>
    </location>
</feature>
<gene>
    <name evidence="7" type="ORF">ABOM_002422</name>
</gene>
<evidence type="ECO:0000256" key="4">
    <source>
        <dbReference type="ARBA" id="ARBA00023242"/>
    </source>
</evidence>
<sequence length="456" mass="49772">MGATNDGVHWPAKRLPLNRDGNSARDSRQVGEPLSSPRQLEPGEHPPEETPSSPLSSFSRPHDLRQGAARGTRSARRKEIVSAFSWEALTIEKARTGELATSSGNSKGPQQRPIAVARPSTPPSKMSRNRPRGPPLPRDNGLAANEETDMWNKILQDLRKAKEKNDKQKSLAEQISALNEKIGKDGGKPSLHEHNQLDSLYRQMLKLCEDERAILQDEPSDVIKNLGLLTALRQASEAEAPLNRAAALGKSRKKRNDVDGSATDSPGPSGASLPDKAGRIKGGIQRGSSVSSNQARDSRDSRDVHVKVEEGTEGTKGTLAERNGHLVVGAEVVFKHNKNKQGVEGEGIQCIIKGISGDGHKKRYDVQDPEPNENGEQGAVYKTTAASLIPIPQVGSTLPSFSVGKQVLARYPDTTTFYRAEVMGSRKDTYRLKFEGEEDDKEMEVDRRFVLDIPGK</sequence>
<dbReference type="GeneID" id="34445812"/>
<dbReference type="Gene3D" id="2.30.30.140">
    <property type="match status" value="1"/>
</dbReference>
<dbReference type="InterPro" id="IPR010750">
    <property type="entry name" value="SGF29_tudor-like_dom"/>
</dbReference>
<evidence type="ECO:0000313" key="7">
    <source>
        <dbReference type="EMBL" id="OGM48507.1"/>
    </source>
</evidence>
<dbReference type="PANTHER" id="PTHR21539">
    <property type="entry name" value="SAGA-ASSOCIATED FACTOR 29"/>
    <property type="match status" value="1"/>
</dbReference>
<feature type="compositionally biased region" description="Polar residues" evidence="5">
    <location>
        <begin position="286"/>
        <end position="295"/>
    </location>
</feature>
<evidence type="ECO:0000256" key="2">
    <source>
        <dbReference type="ARBA" id="ARBA00023015"/>
    </source>
</evidence>
<reference evidence="7 8" key="1">
    <citation type="journal article" date="2016" name="Genome Biol. Evol.">
        <title>Draft genome sequence of an aflatoxigenic Aspergillus species, A. bombycis.</title>
        <authorList>
            <person name="Moore G.G."/>
            <person name="Mack B.M."/>
            <person name="Beltz S.B."/>
            <person name="Gilbert M.K."/>
        </authorList>
    </citation>
    <scope>NUCLEOTIDE SEQUENCE [LARGE SCALE GENOMIC DNA]</scope>
    <source>
        <strain evidence="8">NRRL 26010</strain>
    </source>
</reference>
<dbReference type="Pfam" id="PF07039">
    <property type="entry name" value="SGF29_Tudor"/>
    <property type="match status" value="1"/>
</dbReference>
<dbReference type="EMBL" id="LYCR01000015">
    <property type="protein sequence ID" value="OGM48507.1"/>
    <property type="molecule type" value="Genomic_DNA"/>
</dbReference>
<dbReference type="GO" id="GO:0005634">
    <property type="term" value="C:nucleus"/>
    <property type="evidence" value="ECO:0007669"/>
    <property type="project" value="UniProtKB-SubCell"/>
</dbReference>